<organism evidence="5 6">
    <name type="scientific">Pseudonocardia xinjiangensis</name>
    <dbReference type="NCBI Taxonomy" id="75289"/>
    <lineage>
        <taxon>Bacteria</taxon>
        <taxon>Bacillati</taxon>
        <taxon>Actinomycetota</taxon>
        <taxon>Actinomycetes</taxon>
        <taxon>Pseudonocardiales</taxon>
        <taxon>Pseudonocardiaceae</taxon>
        <taxon>Pseudonocardia</taxon>
    </lineage>
</organism>
<sequence length="172" mass="18094">MRLFTALWPPAEAVAALAAATAPAGEPPGWRAVDPATWHVTLVFHGEADAGVLARRLDGAAGGAPAPRLRIAGAGAFPGVRWAGVEADDPEALARLVTAAGGEEEAFVPHVTVLRRRRRPGPGAHPDPPAPWASHRGPWWRPAEVLLVASEPARGGSRYRPVHRVPLAEPDN</sequence>
<dbReference type="HAMAP" id="MF_01940">
    <property type="entry name" value="RNA_CPDase"/>
    <property type="match status" value="1"/>
</dbReference>
<dbReference type="EMBL" id="JAAXKY010000040">
    <property type="protein sequence ID" value="NMH78289.1"/>
    <property type="molecule type" value="Genomic_DNA"/>
</dbReference>
<reference evidence="5 6" key="1">
    <citation type="submission" date="2020-04" db="EMBL/GenBank/DDBJ databases">
        <authorList>
            <person name="Klaysubun C."/>
            <person name="Duangmal K."/>
            <person name="Lipun K."/>
        </authorList>
    </citation>
    <scope>NUCLEOTIDE SEQUENCE [LARGE SCALE GENOMIC DNA]</scope>
    <source>
        <strain evidence="5 6">JCM 11839</strain>
    </source>
</reference>
<gene>
    <name evidence="5" type="primary">thpR</name>
    <name evidence="5" type="ORF">HF577_14490</name>
</gene>
<comment type="caution">
    <text evidence="5">The sequence shown here is derived from an EMBL/GenBank/DDBJ whole genome shotgun (WGS) entry which is preliminary data.</text>
</comment>
<dbReference type="SUPFAM" id="SSF55144">
    <property type="entry name" value="LigT-like"/>
    <property type="match status" value="1"/>
</dbReference>
<protein>
    <recommendedName>
        <fullName evidence="2">RNA 2',3'-cyclic phosphodiesterase</fullName>
        <shortName evidence="2">RNA 2',3'-CPDase</shortName>
        <ecNumber evidence="2">3.1.4.58</ecNumber>
    </recommendedName>
</protein>
<dbReference type="InterPro" id="IPR004175">
    <property type="entry name" value="RNA_CPDase"/>
</dbReference>
<evidence type="ECO:0000256" key="2">
    <source>
        <dbReference type="HAMAP-Rule" id="MF_01940"/>
    </source>
</evidence>
<dbReference type="RefSeq" id="WP_169396362.1">
    <property type="nucleotide sequence ID" value="NZ_BAAAJH010000024.1"/>
</dbReference>
<dbReference type="Proteomes" id="UP001296706">
    <property type="component" value="Unassembled WGS sequence"/>
</dbReference>
<comment type="similarity">
    <text evidence="2">Belongs to the 2H phosphoesterase superfamily. ThpR family.</text>
</comment>
<evidence type="ECO:0000313" key="6">
    <source>
        <dbReference type="Proteomes" id="UP001296706"/>
    </source>
</evidence>
<dbReference type="Gene3D" id="3.90.1140.10">
    <property type="entry name" value="Cyclic phosphodiesterase"/>
    <property type="match status" value="1"/>
</dbReference>
<feature type="short sequence motif" description="HXTX 1" evidence="2">
    <location>
        <begin position="39"/>
        <end position="42"/>
    </location>
</feature>
<dbReference type="PANTHER" id="PTHR35561:SF1">
    <property type="entry name" value="RNA 2',3'-CYCLIC PHOSPHODIESTERASE"/>
    <property type="match status" value="1"/>
</dbReference>
<feature type="active site" description="Proton acceptor" evidence="2">
    <location>
        <position position="110"/>
    </location>
</feature>
<dbReference type="Pfam" id="PF02834">
    <property type="entry name" value="LigT_PEase"/>
    <property type="match status" value="1"/>
</dbReference>
<dbReference type="EC" id="3.1.4.58" evidence="2"/>
<dbReference type="NCBIfam" id="TIGR02258">
    <property type="entry name" value="2_5_ligase"/>
    <property type="match status" value="1"/>
</dbReference>
<evidence type="ECO:0000259" key="4">
    <source>
        <dbReference type="Pfam" id="PF02834"/>
    </source>
</evidence>
<dbReference type="InterPro" id="IPR009097">
    <property type="entry name" value="Cyclic_Pdiesterase"/>
</dbReference>
<feature type="short sequence motif" description="HXTX 2" evidence="2">
    <location>
        <begin position="110"/>
        <end position="113"/>
    </location>
</feature>
<dbReference type="PANTHER" id="PTHR35561">
    <property type="entry name" value="RNA 2',3'-CYCLIC PHOSPHODIESTERASE"/>
    <property type="match status" value="1"/>
</dbReference>
<dbReference type="InterPro" id="IPR014051">
    <property type="entry name" value="Phosphoesterase_HXTX"/>
</dbReference>
<name>A0ABX1RFT2_9PSEU</name>
<evidence type="ECO:0000256" key="3">
    <source>
        <dbReference type="SAM" id="MobiDB-lite"/>
    </source>
</evidence>
<evidence type="ECO:0000313" key="5">
    <source>
        <dbReference type="EMBL" id="NMH78289.1"/>
    </source>
</evidence>
<keyword evidence="1 2" id="KW-0378">Hydrolase</keyword>
<proteinExistence type="inferred from homology"/>
<feature type="active site" description="Proton donor" evidence="2">
    <location>
        <position position="39"/>
    </location>
</feature>
<comment type="function">
    <text evidence="2">Hydrolyzes RNA 2',3'-cyclic phosphodiester to an RNA 2'-phosphomonoester.</text>
</comment>
<feature type="region of interest" description="Disordered" evidence="3">
    <location>
        <begin position="117"/>
        <end position="137"/>
    </location>
</feature>
<accession>A0ABX1RFT2</accession>
<comment type="catalytic activity">
    <reaction evidence="2">
        <text>a 3'-end 2',3'-cyclophospho-ribonucleotide-RNA + H2O = a 3'-end 2'-phospho-ribonucleotide-RNA + H(+)</text>
        <dbReference type="Rhea" id="RHEA:11828"/>
        <dbReference type="Rhea" id="RHEA-COMP:10464"/>
        <dbReference type="Rhea" id="RHEA-COMP:17353"/>
        <dbReference type="ChEBI" id="CHEBI:15377"/>
        <dbReference type="ChEBI" id="CHEBI:15378"/>
        <dbReference type="ChEBI" id="CHEBI:83064"/>
        <dbReference type="ChEBI" id="CHEBI:173113"/>
        <dbReference type="EC" id="3.1.4.58"/>
    </reaction>
</comment>
<evidence type="ECO:0000256" key="1">
    <source>
        <dbReference type="ARBA" id="ARBA00022801"/>
    </source>
</evidence>
<keyword evidence="6" id="KW-1185">Reference proteome</keyword>
<feature type="domain" description="Phosphoesterase HXTX" evidence="4">
    <location>
        <begin position="10"/>
        <end position="79"/>
    </location>
</feature>